<proteinExistence type="predicted"/>
<organism evidence="2 3">
    <name type="scientific">Mytilus coruscus</name>
    <name type="common">Sea mussel</name>
    <dbReference type="NCBI Taxonomy" id="42192"/>
    <lineage>
        <taxon>Eukaryota</taxon>
        <taxon>Metazoa</taxon>
        <taxon>Spiralia</taxon>
        <taxon>Lophotrochozoa</taxon>
        <taxon>Mollusca</taxon>
        <taxon>Bivalvia</taxon>
        <taxon>Autobranchia</taxon>
        <taxon>Pteriomorphia</taxon>
        <taxon>Mytilida</taxon>
        <taxon>Mytiloidea</taxon>
        <taxon>Mytilidae</taxon>
        <taxon>Mytilinae</taxon>
        <taxon>Mytilus</taxon>
    </lineage>
</organism>
<dbReference type="InterPro" id="IPR036691">
    <property type="entry name" value="Endo/exonu/phosph_ase_sf"/>
</dbReference>
<dbReference type="Proteomes" id="UP000507470">
    <property type="component" value="Unassembled WGS sequence"/>
</dbReference>
<dbReference type="GO" id="GO:0003824">
    <property type="term" value="F:catalytic activity"/>
    <property type="evidence" value="ECO:0007669"/>
    <property type="project" value="InterPro"/>
</dbReference>
<accession>A0A6J8AND1</accession>
<dbReference type="EMBL" id="CACVKT020001747">
    <property type="protein sequence ID" value="CAC5371149.1"/>
    <property type="molecule type" value="Genomic_DNA"/>
</dbReference>
<dbReference type="Gene3D" id="3.60.10.10">
    <property type="entry name" value="Endonuclease/exonuclease/phosphatase"/>
    <property type="match status" value="1"/>
</dbReference>
<evidence type="ECO:0000313" key="3">
    <source>
        <dbReference type="Proteomes" id="UP000507470"/>
    </source>
</evidence>
<reference evidence="2 3" key="1">
    <citation type="submission" date="2020-06" db="EMBL/GenBank/DDBJ databases">
        <authorList>
            <person name="Li R."/>
            <person name="Bekaert M."/>
        </authorList>
    </citation>
    <scope>NUCLEOTIDE SEQUENCE [LARGE SCALE GENOMIC DNA]</scope>
    <source>
        <strain evidence="3">wild</strain>
    </source>
</reference>
<dbReference type="Pfam" id="PF03372">
    <property type="entry name" value="Exo_endo_phos"/>
    <property type="match status" value="1"/>
</dbReference>
<dbReference type="InterPro" id="IPR005135">
    <property type="entry name" value="Endo/exonuclease/phosphatase"/>
</dbReference>
<evidence type="ECO:0000313" key="2">
    <source>
        <dbReference type="EMBL" id="CAC5371149.1"/>
    </source>
</evidence>
<dbReference type="AlphaFoldDB" id="A0A6J8AND1"/>
<feature type="domain" description="Endonuclease/exonuclease/phosphatase" evidence="1">
    <location>
        <begin position="16"/>
        <end position="201"/>
    </location>
</feature>
<evidence type="ECO:0000259" key="1">
    <source>
        <dbReference type="Pfam" id="PF03372"/>
    </source>
</evidence>
<dbReference type="SUPFAM" id="SSF56219">
    <property type="entry name" value="DNase I-like"/>
    <property type="match status" value="1"/>
</dbReference>
<gene>
    <name evidence="2" type="ORF">MCOR_9716</name>
</gene>
<keyword evidence="3" id="KW-1185">Reference proteome</keyword>
<name>A0A6J8AND1_MYTCO</name>
<protein>
    <recommendedName>
        <fullName evidence="1">Endonuclease/exonuclease/phosphatase domain-containing protein</fullName>
    </recommendedName>
</protein>
<sequence>MEGKRNALFINSLESSSDIICIQEHWLYEFQKQSLCNVLPNTDMFLRCSDTYEEISNFNRPRVKGGVAIAWKRFLTPSISEIPSGNNRIIAIELKSPMKICIICVYMPTNNSGDSYLEYTECLDVISSILSMYSVSHRILIVGDCNGTLKPPRKYNKHDFLLQVFVHEMNLQSHRSEESTFFHHSGMSTSQIDYILHNATIAFLSNYKIHDQCHSNTSSHVSVIAKMNVKSKPTNKSIKSGYVSKFKIQWKDIDSETYHNYISNELSQHNIESPSIEESINFLCNCPNTLPFLLQLLFHQRLSN</sequence>